<dbReference type="RefSeq" id="WP_235837732.1">
    <property type="nucleotide sequence ID" value="NZ_FNLO01000001.1"/>
</dbReference>
<dbReference type="InterPro" id="IPR042098">
    <property type="entry name" value="TauD-like_sf"/>
</dbReference>
<keyword evidence="2" id="KW-0479">Metal-binding</keyword>
<evidence type="ECO:0000313" key="7">
    <source>
        <dbReference type="EMBL" id="SDV46192.1"/>
    </source>
</evidence>
<dbReference type="AlphaFoldDB" id="A0A1H2PIV5"/>
<dbReference type="GO" id="GO:0016706">
    <property type="term" value="F:2-oxoglutarate-dependent dioxygenase activity"/>
    <property type="evidence" value="ECO:0007669"/>
    <property type="project" value="TreeGrafter"/>
</dbReference>
<keyword evidence="3 7" id="KW-0223">Dioxygenase</keyword>
<dbReference type="EMBL" id="FNLO01000001">
    <property type="protein sequence ID" value="SDV46192.1"/>
    <property type="molecule type" value="Genomic_DNA"/>
</dbReference>
<comment type="similarity">
    <text evidence="1">Belongs to the TfdA dioxygenase family.</text>
</comment>
<dbReference type="SUPFAM" id="SSF51197">
    <property type="entry name" value="Clavaminate synthase-like"/>
    <property type="match status" value="1"/>
</dbReference>
<dbReference type="InterPro" id="IPR051323">
    <property type="entry name" value="AtsK-like"/>
</dbReference>
<dbReference type="GO" id="GO:0046872">
    <property type="term" value="F:metal ion binding"/>
    <property type="evidence" value="ECO:0007669"/>
    <property type="project" value="UniProtKB-KW"/>
</dbReference>
<name>A0A1H2PIV5_9BURK</name>
<protein>
    <submittedName>
        <fullName evidence="7">Taurine dioxygenase</fullName>
    </submittedName>
</protein>
<keyword evidence="8" id="KW-1185">Reference proteome</keyword>
<dbReference type="PANTHER" id="PTHR30468">
    <property type="entry name" value="ALPHA-KETOGLUTARATE-DEPENDENT SULFONATE DIOXYGENASE"/>
    <property type="match status" value="1"/>
</dbReference>
<accession>A0A1H2PIV5</accession>
<dbReference type="STRING" id="1770053.SAMN05216551_101157"/>
<evidence type="ECO:0000256" key="2">
    <source>
        <dbReference type="ARBA" id="ARBA00022723"/>
    </source>
</evidence>
<evidence type="ECO:0000256" key="5">
    <source>
        <dbReference type="ARBA" id="ARBA00023004"/>
    </source>
</evidence>
<gene>
    <name evidence="7" type="ORF">SAMN05216551_101157</name>
</gene>
<dbReference type="GO" id="GO:0005737">
    <property type="term" value="C:cytoplasm"/>
    <property type="evidence" value="ECO:0007669"/>
    <property type="project" value="TreeGrafter"/>
</dbReference>
<dbReference type="Pfam" id="PF02668">
    <property type="entry name" value="TauD"/>
    <property type="match status" value="1"/>
</dbReference>
<organism evidence="7 8">
    <name type="scientific">Chitinasiproducens palmae</name>
    <dbReference type="NCBI Taxonomy" id="1770053"/>
    <lineage>
        <taxon>Bacteria</taxon>
        <taxon>Pseudomonadati</taxon>
        <taxon>Pseudomonadota</taxon>
        <taxon>Betaproteobacteria</taxon>
        <taxon>Burkholderiales</taxon>
        <taxon>Burkholderiaceae</taxon>
        <taxon>Chitinasiproducens</taxon>
    </lineage>
</organism>
<feature type="domain" description="TauD/TfdA-like" evidence="6">
    <location>
        <begin position="35"/>
        <end position="299"/>
    </location>
</feature>
<dbReference type="InterPro" id="IPR003819">
    <property type="entry name" value="TauD/TfdA-like"/>
</dbReference>
<evidence type="ECO:0000259" key="6">
    <source>
        <dbReference type="Pfam" id="PF02668"/>
    </source>
</evidence>
<reference evidence="8" key="1">
    <citation type="submission" date="2016-09" db="EMBL/GenBank/DDBJ databases">
        <authorList>
            <person name="Varghese N."/>
            <person name="Submissions S."/>
        </authorList>
    </citation>
    <scope>NUCLEOTIDE SEQUENCE [LARGE SCALE GENOMIC DNA]</scope>
    <source>
        <strain evidence="8">JS23</strain>
    </source>
</reference>
<keyword evidence="5" id="KW-0408">Iron</keyword>
<dbReference type="PANTHER" id="PTHR30468:SF1">
    <property type="entry name" value="ALPHA-KETOGLUTARATE-DEPENDENT SULFONATE DIOXYGENASE"/>
    <property type="match status" value="1"/>
</dbReference>
<evidence type="ECO:0000256" key="1">
    <source>
        <dbReference type="ARBA" id="ARBA00005896"/>
    </source>
</evidence>
<dbReference type="Proteomes" id="UP000243719">
    <property type="component" value="Unassembled WGS sequence"/>
</dbReference>
<dbReference type="Gene3D" id="3.60.130.10">
    <property type="entry name" value="Clavaminate synthase-like"/>
    <property type="match status" value="1"/>
</dbReference>
<keyword evidence="4" id="KW-0560">Oxidoreductase</keyword>
<evidence type="ECO:0000256" key="4">
    <source>
        <dbReference type="ARBA" id="ARBA00023002"/>
    </source>
</evidence>
<sequence length="302" mass="34366">MATLVDDDFELLQQRLLPESSYRDRGEARLGISLEPYSPVVGATVRGFRINGTTTVTGETREFLNESLNRYGFLAFEPGTVSANDFKYLVQLFGRSEYTGTPYTPVAEESSNVNTIDSKIKKTRMNFIWHIDQAFRAEPPRFTMLFAKTVPPYGGDTVFSNAQAAYDLLDPLFAQYLETLYVVQDVETMGFLTLAYRDADELARQKARYPWIKTPLIRVHPDTGKKQIYVNELYTQRILGVSRVASQNILGILFDLIKSPEVLTRFRWEEGSALIWDNRVVQHRGVGDYGSGHRVLLRAVVE</sequence>
<evidence type="ECO:0000313" key="8">
    <source>
        <dbReference type="Proteomes" id="UP000243719"/>
    </source>
</evidence>
<evidence type="ECO:0000256" key="3">
    <source>
        <dbReference type="ARBA" id="ARBA00022964"/>
    </source>
</evidence>
<proteinExistence type="inferred from homology"/>